<proteinExistence type="inferred from homology"/>
<evidence type="ECO:0000313" key="7">
    <source>
        <dbReference type="Proteomes" id="UP000835052"/>
    </source>
</evidence>
<keyword evidence="7" id="KW-1185">Reference proteome</keyword>
<organism evidence="6 7">
    <name type="scientific">Caenorhabditis auriculariae</name>
    <dbReference type="NCBI Taxonomy" id="2777116"/>
    <lineage>
        <taxon>Eukaryota</taxon>
        <taxon>Metazoa</taxon>
        <taxon>Ecdysozoa</taxon>
        <taxon>Nematoda</taxon>
        <taxon>Chromadorea</taxon>
        <taxon>Rhabditida</taxon>
        <taxon>Rhabditina</taxon>
        <taxon>Rhabditomorpha</taxon>
        <taxon>Rhabditoidea</taxon>
        <taxon>Rhabditidae</taxon>
        <taxon>Peloderinae</taxon>
        <taxon>Caenorhabditis</taxon>
    </lineage>
</organism>
<dbReference type="InterPro" id="IPR019163">
    <property type="entry name" value="THO_Thoc5"/>
</dbReference>
<dbReference type="AlphaFoldDB" id="A0A8S1H4M8"/>
<evidence type="ECO:0000313" key="6">
    <source>
        <dbReference type="EMBL" id="CAD6190445.1"/>
    </source>
</evidence>
<comment type="similarity">
    <text evidence="2">Belongs to the THOC5 family.</text>
</comment>
<reference evidence="6" key="1">
    <citation type="submission" date="2020-10" db="EMBL/GenBank/DDBJ databases">
        <authorList>
            <person name="Kikuchi T."/>
        </authorList>
    </citation>
    <scope>NUCLEOTIDE SEQUENCE</scope>
    <source>
        <strain evidence="6">NKZ352</strain>
    </source>
</reference>
<dbReference type="PANTHER" id="PTHR13375:SF3">
    <property type="entry name" value="THO COMPLEX SUBUNIT 5 HOMOLOG"/>
    <property type="match status" value="1"/>
</dbReference>
<evidence type="ECO:0000256" key="3">
    <source>
        <dbReference type="ARBA" id="ARBA00023242"/>
    </source>
</evidence>
<dbReference type="GO" id="GO:0006406">
    <property type="term" value="P:mRNA export from nucleus"/>
    <property type="evidence" value="ECO:0007669"/>
    <property type="project" value="TreeGrafter"/>
</dbReference>
<sequence>MPATPTKRKANSDGTANVSPAKKKHITMVTMADPTPVPTTTDVEMPEISTVKSAMDTCEKFYALEDEIAASTTHQKLQEEYMKESSALKAAVKAYCDDPKENPLQVNVMHRIARMRRIARLCQYSTAQLRKETAAQLEKVDAKVLELQNVSSEVQHIQKEINRCLEFSAGDEDLELVPVPEFYADAPIGVSKPEITKNNEHEQYLARLEYEVIQRKQLQSTLQELEGRRNVLLSDIRGKEQRLQSLRPKIEALVKAAQPVQEILGVKKVESSSSEQTSLFASLPPMLAVIQIHACAYKDIMEDKNMQVKIVECSENAAACAKRKKEREENDVAIASSNGASTVETRVAAMASGIFDVHPMRVDVVIGIPELETNVTAQFRYLTELKLATLRWVVDDQFHETSSRKMSTRFLTGLFAGDNGEECPDPIGQLKLQQLKLSFGTIEEKLGRPYRFVQQLGGVDPANKDQKSKPSTHLAELMRKLVIATRQRVADYFALTSLLADFRVKKAGALTHYLGESAKITIHFNSFDSVEEEEFASAMPASLYGLITSKEYNDFERYRLELEDKNSSSKFTAWIAIPHDYPHRIPLFGVVFEREKTENESEGDQYVQQLEDIVNEMPAGDPKIFLKQMRSFCDQLYLNRLANFLKGHKKWDLSSLRSTSRLSPKRDNAMEGDHYGADFHCI</sequence>
<evidence type="ECO:0000256" key="4">
    <source>
        <dbReference type="SAM" id="Coils"/>
    </source>
</evidence>
<comment type="caution">
    <text evidence="6">The sequence shown here is derived from an EMBL/GenBank/DDBJ whole genome shotgun (WGS) entry which is preliminary data.</text>
</comment>
<dbReference type="Proteomes" id="UP000835052">
    <property type="component" value="Unassembled WGS sequence"/>
</dbReference>
<keyword evidence="4" id="KW-0175">Coiled coil</keyword>
<dbReference type="OrthoDB" id="20582at2759"/>
<protein>
    <recommendedName>
        <fullName evidence="8">THO complex subunit 5 homolog</fullName>
    </recommendedName>
</protein>
<accession>A0A8S1H4M8</accession>
<comment type="subcellular location">
    <subcellularLocation>
        <location evidence="1">Nucleus</location>
    </subcellularLocation>
</comment>
<evidence type="ECO:0008006" key="8">
    <source>
        <dbReference type="Google" id="ProtNLM"/>
    </source>
</evidence>
<feature type="coiled-coil region" evidence="4">
    <location>
        <begin position="215"/>
        <end position="242"/>
    </location>
</feature>
<gene>
    <name evidence="6" type="ORF">CAUJ_LOCUS6364</name>
</gene>
<evidence type="ECO:0000256" key="2">
    <source>
        <dbReference type="ARBA" id="ARBA00008044"/>
    </source>
</evidence>
<feature type="region of interest" description="Disordered" evidence="5">
    <location>
        <begin position="1"/>
        <end position="25"/>
    </location>
</feature>
<dbReference type="Pfam" id="PF09766">
    <property type="entry name" value="FmiP_Thoc5"/>
    <property type="match status" value="1"/>
</dbReference>
<name>A0A8S1H4M8_9PELO</name>
<dbReference type="EMBL" id="CAJGYM010000015">
    <property type="protein sequence ID" value="CAD6190445.1"/>
    <property type="molecule type" value="Genomic_DNA"/>
</dbReference>
<keyword evidence="3" id="KW-0539">Nucleus</keyword>
<evidence type="ECO:0000256" key="1">
    <source>
        <dbReference type="ARBA" id="ARBA00004123"/>
    </source>
</evidence>
<dbReference type="GO" id="GO:0000445">
    <property type="term" value="C:THO complex part of transcription export complex"/>
    <property type="evidence" value="ECO:0007669"/>
    <property type="project" value="TreeGrafter"/>
</dbReference>
<dbReference type="PANTHER" id="PTHR13375">
    <property type="entry name" value="FMS INTERACTING PROTEIN"/>
    <property type="match status" value="1"/>
</dbReference>
<dbReference type="GO" id="GO:0003729">
    <property type="term" value="F:mRNA binding"/>
    <property type="evidence" value="ECO:0007669"/>
    <property type="project" value="TreeGrafter"/>
</dbReference>
<evidence type="ECO:0000256" key="5">
    <source>
        <dbReference type="SAM" id="MobiDB-lite"/>
    </source>
</evidence>